<comment type="caution">
    <text evidence="2">The sequence shown here is derived from an EMBL/GenBank/DDBJ whole genome shotgun (WGS) entry which is preliminary data.</text>
</comment>
<feature type="compositionally biased region" description="Basic and acidic residues" evidence="1">
    <location>
        <begin position="182"/>
        <end position="199"/>
    </location>
</feature>
<feature type="compositionally biased region" description="Basic and acidic residues" evidence="1">
    <location>
        <begin position="208"/>
        <end position="218"/>
    </location>
</feature>
<dbReference type="AlphaFoldDB" id="A0A9W7C075"/>
<gene>
    <name evidence="2" type="ORF">TrVE_jg9433</name>
</gene>
<evidence type="ECO:0000313" key="2">
    <source>
        <dbReference type="EMBL" id="GMH97621.1"/>
    </source>
</evidence>
<feature type="region of interest" description="Disordered" evidence="1">
    <location>
        <begin position="27"/>
        <end position="73"/>
    </location>
</feature>
<dbReference type="EMBL" id="BRXX01000204">
    <property type="protein sequence ID" value="GMH97621.1"/>
    <property type="molecule type" value="Genomic_DNA"/>
</dbReference>
<evidence type="ECO:0000313" key="3">
    <source>
        <dbReference type="Proteomes" id="UP001165160"/>
    </source>
</evidence>
<proteinExistence type="predicted"/>
<feature type="region of interest" description="Disordered" evidence="1">
    <location>
        <begin position="182"/>
        <end position="220"/>
    </location>
</feature>
<evidence type="ECO:0000256" key="1">
    <source>
        <dbReference type="SAM" id="MobiDB-lite"/>
    </source>
</evidence>
<feature type="compositionally biased region" description="Basic and acidic residues" evidence="1">
    <location>
        <begin position="38"/>
        <end position="68"/>
    </location>
</feature>
<dbReference type="Proteomes" id="UP001165160">
    <property type="component" value="Unassembled WGS sequence"/>
</dbReference>
<organism evidence="2 3">
    <name type="scientific">Triparma verrucosa</name>
    <dbReference type="NCBI Taxonomy" id="1606542"/>
    <lineage>
        <taxon>Eukaryota</taxon>
        <taxon>Sar</taxon>
        <taxon>Stramenopiles</taxon>
        <taxon>Ochrophyta</taxon>
        <taxon>Bolidophyceae</taxon>
        <taxon>Parmales</taxon>
        <taxon>Triparmaceae</taxon>
        <taxon>Triparma</taxon>
    </lineage>
</organism>
<protein>
    <submittedName>
        <fullName evidence="2">Uncharacterized protein</fullName>
    </submittedName>
</protein>
<sequence length="241" mass="27456">MSEGGMLAWKRKSDKAFIKSGQYNIGEMCLPSQPPPGKEWRKTDTGEWELFDKEANQQQETEKSTKDPNEDESAELLHKVNRNIDTLEGLCLRYKTNRRTLQNLNNFSGSSLAMAPDVLKIPRQKGVNVDRRSSKEAIEAMEKANILKKFIALFPSLSQMEGRIYLDDTNYDFESAAKAARADMEWEESDKGTRAERRNSKFNNNADQAERFVRGVKEGEEDQVGKGHIKMVAVAMEEKVE</sequence>
<reference evidence="3" key="1">
    <citation type="journal article" date="2023" name="Commun. Biol.">
        <title>Genome analysis of Parmales, the sister group of diatoms, reveals the evolutionary specialization of diatoms from phago-mixotrophs to photoautotrophs.</title>
        <authorList>
            <person name="Ban H."/>
            <person name="Sato S."/>
            <person name="Yoshikawa S."/>
            <person name="Yamada K."/>
            <person name="Nakamura Y."/>
            <person name="Ichinomiya M."/>
            <person name="Sato N."/>
            <person name="Blanc-Mathieu R."/>
            <person name="Endo H."/>
            <person name="Kuwata A."/>
            <person name="Ogata H."/>
        </authorList>
    </citation>
    <scope>NUCLEOTIDE SEQUENCE [LARGE SCALE GENOMIC DNA]</scope>
    <source>
        <strain evidence="3">NIES 3699</strain>
    </source>
</reference>
<keyword evidence="3" id="KW-1185">Reference proteome</keyword>
<name>A0A9W7C075_9STRA</name>
<accession>A0A9W7C075</accession>